<feature type="region of interest" description="Disordered" evidence="1">
    <location>
        <begin position="210"/>
        <end position="266"/>
    </location>
</feature>
<protein>
    <recommendedName>
        <fullName evidence="2">SCA7 domain-containing protein</fullName>
    </recommendedName>
</protein>
<dbReference type="PROSITE" id="PS51505">
    <property type="entry name" value="SCA7"/>
    <property type="match status" value="1"/>
</dbReference>
<feature type="region of interest" description="Disordered" evidence="1">
    <location>
        <begin position="79"/>
        <end position="125"/>
    </location>
</feature>
<sequence length="320" mass="33924">MSLVAKPNLSWSQLRDSIGLPEVTFPTDPLDEGFFHSTDGSITIGHPVIEPAIIVSCHFCRRRVLQASFPQHMASCTQQPHAEEAAGPSVQVTQPKSNSAGTKASRKRKQPPASTASPAPQAVVPSVVEEVVEKAEEIPFEKPIERPFKTPKPIPRPINKGPIDLDKHCGVRIDLGTLCQRSITCKIHSVGLKRQVQGRSQLYDTLVAEHRRPAKDSRASTPNVRAGTAGASGYGSGSGGGAGSSSGMGGASGMGGSGAGGGSSEKFMTKDEEADLVFGAIRLHKPTPICCDPSPSPINIMWTFRQRSALELAFDGRSLD</sequence>
<gene>
    <name evidence="3" type="ORF">HDU87_003333</name>
</gene>
<evidence type="ECO:0000313" key="3">
    <source>
        <dbReference type="EMBL" id="KAJ3178778.1"/>
    </source>
</evidence>
<organism evidence="3 4">
    <name type="scientific">Geranomyces variabilis</name>
    <dbReference type="NCBI Taxonomy" id="109894"/>
    <lineage>
        <taxon>Eukaryota</taxon>
        <taxon>Fungi</taxon>
        <taxon>Fungi incertae sedis</taxon>
        <taxon>Chytridiomycota</taxon>
        <taxon>Chytridiomycota incertae sedis</taxon>
        <taxon>Chytridiomycetes</taxon>
        <taxon>Spizellomycetales</taxon>
        <taxon>Powellomycetaceae</taxon>
        <taxon>Geranomyces</taxon>
    </lineage>
</organism>
<dbReference type="PANTHER" id="PTHR47805:SF1">
    <property type="entry name" value="SAGA-ASSOCIATED FACTOR 73"/>
    <property type="match status" value="1"/>
</dbReference>
<feature type="compositionally biased region" description="Low complexity" evidence="1">
    <location>
        <begin position="111"/>
        <end position="125"/>
    </location>
</feature>
<proteinExistence type="predicted"/>
<feature type="compositionally biased region" description="Polar residues" evidence="1">
    <location>
        <begin position="90"/>
        <end position="102"/>
    </location>
</feature>
<reference evidence="3" key="1">
    <citation type="submission" date="2020-05" db="EMBL/GenBank/DDBJ databases">
        <title>Phylogenomic resolution of chytrid fungi.</title>
        <authorList>
            <person name="Stajich J.E."/>
            <person name="Amses K."/>
            <person name="Simmons R."/>
            <person name="Seto K."/>
            <person name="Myers J."/>
            <person name="Bonds A."/>
            <person name="Quandt C.A."/>
            <person name="Barry K."/>
            <person name="Liu P."/>
            <person name="Grigoriev I."/>
            <person name="Longcore J.E."/>
            <person name="James T.Y."/>
        </authorList>
    </citation>
    <scope>NUCLEOTIDE SEQUENCE</scope>
    <source>
        <strain evidence="3">JEL0379</strain>
    </source>
</reference>
<comment type="caution">
    <text evidence="3">The sequence shown here is derived from an EMBL/GenBank/DDBJ whole genome shotgun (WGS) entry which is preliminary data.</text>
</comment>
<dbReference type="GO" id="GO:0031048">
    <property type="term" value="P:regulatory ncRNA-mediated heterochromatin formation"/>
    <property type="evidence" value="ECO:0007669"/>
    <property type="project" value="TreeGrafter"/>
</dbReference>
<dbReference type="GO" id="GO:0000124">
    <property type="term" value="C:SAGA complex"/>
    <property type="evidence" value="ECO:0007669"/>
    <property type="project" value="InterPro"/>
</dbReference>
<evidence type="ECO:0000259" key="2">
    <source>
        <dbReference type="PROSITE" id="PS51505"/>
    </source>
</evidence>
<keyword evidence="4" id="KW-1185">Reference proteome</keyword>
<dbReference type="AlphaFoldDB" id="A0AAD5TKJ9"/>
<dbReference type="GO" id="GO:0006357">
    <property type="term" value="P:regulation of transcription by RNA polymerase II"/>
    <property type="evidence" value="ECO:0007669"/>
    <property type="project" value="TreeGrafter"/>
</dbReference>
<dbReference type="InterPro" id="IPR013243">
    <property type="entry name" value="SCA7_dom"/>
</dbReference>
<dbReference type="Proteomes" id="UP001212152">
    <property type="component" value="Unassembled WGS sequence"/>
</dbReference>
<dbReference type="Pfam" id="PF08313">
    <property type="entry name" value="SCA7"/>
    <property type="match status" value="1"/>
</dbReference>
<dbReference type="PANTHER" id="PTHR47805">
    <property type="entry name" value="SAGA-ASSOCIATED FACTOR 73"/>
    <property type="match status" value="1"/>
</dbReference>
<dbReference type="Gene3D" id="6.10.140.670">
    <property type="match status" value="1"/>
</dbReference>
<feature type="compositionally biased region" description="Gly residues" evidence="1">
    <location>
        <begin position="230"/>
        <end position="263"/>
    </location>
</feature>
<evidence type="ECO:0000256" key="1">
    <source>
        <dbReference type="SAM" id="MobiDB-lite"/>
    </source>
</evidence>
<dbReference type="InterPro" id="IPR037804">
    <property type="entry name" value="SGF73"/>
</dbReference>
<name>A0AAD5TKJ9_9FUNG</name>
<dbReference type="EMBL" id="JADGJQ010000024">
    <property type="protein sequence ID" value="KAJ3178778.1"/>
    <property type="molecule type" value="Genomic_DNA"/>
</dbReference>
<evidence type="ECO:0000313" key="4">
    <source>
        <dbReference type="Proteomes" id="UP001212152"/>
    </source>
</evidence>
<accession>A0AAD5TKJ9</accession>
<feature type="domain" description="SCA7" evidence="2">
    <location>
        <begin position="156"/>
        <end position="222"/>
    </location>
</feature>
<dbReference type="GO" id="GO:1904802">
    <property type="term" value="P:RITS complex assembly"/>
    <property type="evidence" value="ECO:0007669"/>
    <property type="project" value="TreeGrafter"/>
</dbReference>